<organism evidence="1 2">
    <name type="scientific">Rahnella ecdela</name>
    <dbReference type="NCBI Taxonomy" id="2816250"/>
    <lineage>
        <taxon>Bacteria</taxon>
        <taxon>Pseudomonadati</taxon>
        <taxon>Pseudomonadota</taxon>
        <taxon>Gammaproteobacteria</taxon>
        <taxon>Enterobacterales</taxon>
        <taxon>Yersiniaceae</taxon>
        <taxon>Rahnella</taxon>
    </lineage>
</organism>
<dbReference type="PANTHER" id="PTHR34319">
    <property type="entry name" value="MAJOR EXPORTED PROTEIN"/>
    <property type="match status" value="1"/>
</dbReference>
<keyword evidence="2" id="KW-1185">Reference proteome</keyword>
<dbReference type="PANTHER" id="PTHR34319:SF7">
    <property type="entry name" value="HNH ENDONUCLEASE DOMAIN-CONTAINING PROTEIN"/>
    <property type="match status" value="1"/>
</dbReference>
<gene>
    <name evidence="1" type="ORF">J1784_03605</name>
</gene>
<dbReference type="InterPro" id="IPR052947">
    <property type="entry name" value="T6SS_Hcp1_domain"/>
</dbReference>
<dbReference type="NCBIfam" id="TIGR03344">
    <property type="entry name" value="VI_effect_Hcp1"/>
    <property type="match status" value="1"/>
</dbReference>
<proteinExistence type="predicted"/>
<evidence type="ECO:0000313" key="1">
    <source>
        <dbReference type="EMBL" id="MBU9844100.1"/>
    </source>
</evidence>
<name>A0ABS6LB68_9GAMM</name>
<dbReference type="Proteomes" id="UP000739284">
    <property type="component" value="Unassembled WGS sequence"/>
</dbReference>
<dbReference type="InterPro" id="IPR008514">
    <property type="entry name" value="T6SS_Hcp"/>
</dbReference>
<protein>
    <submittedName>
        <fullName evidence="1">Hcp family type VI secretion system effector</fullName>
    </submittedName>
</protein>
<sequence length="158" mass="17842">MANLIYVKIIGQKQGLISAGCSTYDSVGNRFQSAHRDEIIVLHFDHEIVRSQNVKHRPVSFIKLIDKSTPLIGMAIASNEKMDLFFDFFRTSSVGAQEKHFTVEVRGATIERHSIRAPHLLDAPDKEPEEMISVVYETVTWKHHTAGTSGYSIWSDTI</sequence>
<accession>A0ABS6LB68</accession>
<comment type="caution">
    <text evidence="1">The sequence shown here is derived from an EMBL/GenBank/DDBJ whole genome shotgun (WGS) entry which is preliminary data.</text>
</comment>
<dbReference type="RefSeq" id="WP_217148055.1">
    <property type="nucleotide sequence ID" value="NZ_JAFMOY010000108.1"/>
</dbReference>
<reference evidence="1 2" key="1">
    <citation type="submission" date="2021-03" db="EMBL/GenBank/DDBJ databases">
        <title>Five novel Rahnella species.</title>
        <authorList>
            <person name="Brady C."/>
            <person name="Asselin J."/>
            <person name="Beer S."/>
            <person name="Bruberg M.B."/>
            <person name="Crampton B."/>
            <person name="Venter S."/>
            <person name="Arnold D."/>
            <person name="Denman S."/>
        </authorList>
    </citation>
    <scope>NUCLEOTIDE SEQUENCE [LARGE SCALE GENOMIC DNA]</scope>
    <source>
        <strain evidence="1 2">FRB 231</strain>
    </source>
</reference>
<evidence type="ECO:0000313" key="2">
    <source>
        <dbReference type="Proteomes" id="UP000739284"/>
    </source>
</evidence>
<dbReference type="Pfam" id="PF05638">
    <property type="entry name" value="T6SS_HCP"/>
    <property type="match status" value="1"/>
</dbReference>
<dbReference type="EMBL" id="JAFMOY010000108">
    <property type="protein sequence ID" value="MBU9844100.1"/>
    <property type="molecule type" value="Genomic_DNA"/>
</dbReference>